<protein>
    <submittedName>
        <fullName evidence="2">Uncharacterized protein</fullName>
    </submittedName>
</protein>
<reference evidence="3" key="2">
    <citation type="submission" date="2015-01" db="EMBL/GenBank/DDBJ databases">
        <title>Comparative genome analysis of Bacillus coagulans HM-08, Clostridium butyricum HM-68, Bacillus subtilis HM-66 and Bacillus paralicheniformis BL-09.</title>
        <authorList>
            <person name="Zhang H."/>
        </authorList>
    </citation>
    <scope>NUCLEOTIDE SEQUENCE [LARGE SCALE GENOMIC DNA]</scope>
    <source>
        <strain evidence="3">HM-08</strain>
    </source>
</reference>
<evidence type="ECO:0000313" key="1">
    <source>
        <dbReference type="EMBL" id="AJO22099.1"/>
    </source>
</evidence>
<dbReference type="Proteomes" id="UP000032024">
    <property type="component" value="Chromosome"/>
</dbReference>
<reference evidence="1" key="1">
    <citation type="submission" date="2015-01" db="EMBL/GenBank/DDBJ databases">
        <title>Comparative genome analysis of Bacillus coagulans HM-08, Clostridium butyricum HM-68, Bacillus subtilis HM-66 and Bacillus licheniformis BL-09.</title>
        <authorList>
            <person name="Zhang H."/>
        </authorList>
    </citation>
    <scope>NUCLEOTIDE SEQUENCE [LARGE SCALE GENOMIC DNA]</scope>
    <source>
        <strain evidence="1">HM-08</strain>
    </source>
</reference>
<reference evidence="4" key="4">
    <citation type="submission" date="2016-01" db="EMBL/GenBank/DDBJ databases">
        <authorList>
            <person name="Mitreva M."/>
            <person name="Pepin K.H."/>
            <person name="Mihindukulasuriya K.A."/>
            <person name="Fulton R."/>
            <person name="Fronick C."/>
            <person name="O'Laughlin M."/>
            <person name="Miner T."/>
            <person name="Herter B."/>
            <person name="Rosa B.A."/>
            <person name="Cordes M."/>
            <person name="Tomlinson C."/>
            <person name="Wollam A."/>
            <person name="Palsikar V.B."/>
            <person name="Mardis E.R."/>
            <person name="Wilson R.K."/>
        </authorList>
    </citation>
    <scope>NUCLEOTIDE SEQUENCE [LARGE SCALE GENOMIC DNA]</scope>
    <source>
        <strain evidence="4">GED7749B</strain>
    </source>
</reference>
<keyword evidence="3" id="KW-1185">Reference proteome</keyword>
<evidence type="ECO:0000313" key="3">
    <source>
        <dbReference type="Proteomes" id="UP000032024"/>
    </source>
</evidence>
<gene>
    <name evidence="2" type="ORF">HMPREF3213_03830</name>
    <name evidence="1" type="ORF">SB48_HM08orf02040</name>
</gene>
<dbReference type="EMBL" id="CP010525">
    <property type="protein sequence ID" value="AJO22099.1"/>
    <property type="molecule type" value="Genomic_DNA"/>
</dbReference>
<evidence type="ECO:0000313" key="2">
    <source>
        <dbReference type="EMBL" id="KWZ76390.1"/>
    </source>
</evidence>
<accession>A0A0C5C657</accession>
<reference evidence="2" key="3">
    <citation type="submission" date="2016-01" db="EMBL/GenBank/DDBJ databases">
        <authorList>
            <person name="Oliw E.H."/>
        </authorList>
    </citation>
    <scope>NUCLEOTIDE SEQUENCE [LARGE SCALE GENOMIC DNA]</scope>
    <source>
        <strain evidence="2">GED7749B</strain>
    </source>
</reference>
<organism evidence="2 4">
    <name type="scientific">Heyndrickxia coagulans</name>
    <name type="common">Weizmannia coagulans</name>
    <dbReference type="NCBI Taxonomy" id="1398"/>
    <lineage>
        <taxon>Bacteria</taxon>
        <taxon>Bacillati</taxon>
        <taxon>Bacillota</taxon>
        <taxon>Bacilli</taxon>
        <taxon>Bacillales</taxon>
        <taxon>Bacillaceae</taxon>
        <taxon>Heyndrickxia</taxon>
    </lineage>
</organism>
<proteinExistence type="predicted"/>
<dbReference type="AlphaFoldDB" id="A0A0C5C657"/>
<name>A0A0C5C657_HEYCO</name>
<dbReference type="EMBL" id="LRPN01000205">
    <property type="protein sequence ID" value="KWZ76390.1"/>
    <property type="molecule type" value="Genomic_DNA"/>
</dbReference>
<sequence>MKWLRKLFPKKEPCMHGSFFNKLSRDPKKFKKRYCFFQPGII</sequence>
<dbReference type="Proteomes" id="UP000070376">
    <property type="component" value="Unassembled WGS sequence"/>
</dbReference>
<dbReference type="PATRIC" id="fig|1398.18.peg.1325"/>
<evidence type="ECO:0000313" key="4">
    <source>
        <dbReference type="Proteomes" id="UP000070376"/>
    </source>
</evidence>